<evidence type="ECO:0000313" key="1">
    <source>
        <dbReference type="EMBL" id="RIB21763.1"/>
    </source>
</evidence>
<sequence>MHCRVGRRNGIMLEENWCITIDDNNVNQALLENKEIINLSNWMRRFTYNMIYIIAIGNHLTQIQNYLCGLNDHETESSSIIKSIQEGIIEELRNDLLTSFIIANTDRNMNKGKCVEQLQIYSALLFISHHPEVSVKNFQDDRTRNITLKRLDNLKYCESIIKEVSRLQSIIPSNICLNSEDDEIAISKHSVAWNEPLKFNPDRFYNYITNVKTIDVNEHDVRKQKYDVEFVDMNAPLKPNLLSLQLVLSYYLD</sequence>
<dbReference type="AlphaFoldDB" id="A0A397VPC2"/>
<dbReference type="GO" id="GO:0016705">
    <property type="term" value="F:oxidoreductase activity, acting on paired donors, with incorporation or reduction of molecular oxygen"/>
    <property type="evidence" value="ECO:0007669"/>
    <property type="project" value="InterPro"/>
</dbReference>
<dbReference type="EMBL" id="QKWP01000342">
    <property type="protein sequence ID" value="RIB21763.1"/>
    <property type="molecule type" value="Genomic_DNA"/>
</dbReference>
<dbReference type="Gene3D" id="1.10.630.10">
    <property type="entry name" value="Cytochrome P450"/>
    <property type="match status" value="1"/>
</dbReference>
<evidence type="ECO:0008006" key="3">
    <source>
        <dbReference type="Google" id="ProtNLM"/>
    </source>
</evidence>
<proteinExistence type="predicted"/>
<reference evidence="1 2" key="1">
    <citation type="submission" date="2018-06" db="EMBL/GenBank/DDBJ databases">
        <title>Comparative genomics reveals the genomic features of Rhizophagus irregularis, R. cerebriforme, R. diaphanum and Gigaspora rosea, and their symbiotic lifestyle signature.</title>
        <authorList>
            <person name="Morin E."/>
            <person name="San Clemente H."/>
            <person name="Chen E.C.H."/>
            <person name="De La Providencia I."/>
            <person name="Hainaut M."/>
            <person name="Kuo A."/>
            <person name="Kohler A."/>
            <person name="Murat C."/>
            <person name="Tang N."/>
            <person name="Roy S."/>
            <person name="Loubradou J."/>
            <person name="Henrissat B."/>
            <person name="Grigoriev I.V."/>
            <person name="Corradi N."/>
            <person name="Roux C."/>
            <person name="Martin F.M."/>
        </authorList>
    </citation>
    <scope>NUCLEOTIDE SEQUENCE [LARGE SCALE GENOMIC DNA]</scope>
    <source>
        <strain evidence="1 2">DAOM 194757</strain>
    </source>
</reference>
<accession>A0A397VPC2</accession>
<evidence type="ECO:0000313" key="2">
    <source>
        <dbReference type="Proteomes" id="UP000266673"/>
    </source>
</evidence>
<dbReference type="Proteomes" id="UP000266673">
    <property type="component" value="Unassembled WGS sequence"/>
</dbReference>
<dbReference type="OrthoDB" id="1470350at2759"/>
<keyword evidence="2" id="KW-1185">Reference proteome</keyword>
<dbReference type="GO" id="GO:0004497">
    <property type="term" value="F:monooxygenase activity"/>
    <property type="evidence" value="ECO:0007669"/>
    <property type="project" value="InterPro"/>
</dbReference>
<dbReference type="GO" id="GO:0005506">
    <property type="term" value="F:iron ion binding"/>
    <property type="evidence" value="ECO:0007669"/>
    <property type="project" value="InterPro"/>
</dbReference>
<organism evidence="1 2">
    <name type="scientific">Gigaspora rosea</name>
    <dbReference type="NCBI Taxonomy" id="44941"/>
    <lineage>
        <taxon>Eukaryota</taxon>
        <taxon>Fungi</taxon>
        <taxon>Fungi incertae sedis</taxon>
        <taxon>Mucoromycota</taxon>
        <taxon>Glomeromycotina</taxon>
        <taxon>Glomeromycetes</taxon>
        <taxon>Diversisporales</taxon>
        <taxon>Gigasporaceae</taxon>
        <taxon>Gigaspora</taxon>
    </lineage>
</organism>
<gene>
    <name evidence="1" type="ORF">C2G38_2175701</name>
</gene>
<name>A0A397VPC2_9GLOM</name>
<dbReference type="STRING" id="44941.A0A397VPC2"/>
<dbReference type="GO" id="GO:0020037">
    <property type="term" value="F:heme binding"/>
    <property type="evidence" value="ECO:0007669"/>
    <property type="project" value="InterPro"/>
</dbReference>
<dbReference type="InterPro" id="IPR036396">
    <property type="entry name" value="Cyt_P450_sf"/>
</dbReference>
<comment type="caution">
    <text evidence="1">The sequence shown here is derived from an EMBL/GenBank/DDBJ whole genome shotgun (WGS) entry which is preliminary data.</text>
</comment>
<protein>
    <recommendedName>
        <fullName evidence="3">Cytochrome P450</fullName>
    </recommendedName>
</protein>
<dbReference type="SUPFAM" id="SSF48264">
    <property type="entry name" value="Cytochrome P450"/>
    <property type="match status" value="1"/>
</dbReference>